<dbReference type="InterPro" id="IPR003594">
    <property type="entry name" value="HATPase_dom"/>
</dbReference>
<dbReference type="SUPFAM" id="SSF55874">
    <property type="entry name" value="ATPase domain of HSP90 chaperone/DNA topoisomerase II/histidine kinase"/>
    <property type="match status" value="1"/>
</dbReference>
<dbReference type="InterPro" id="IPR004358">
    <property type="entry name" value="Sig_transdc_His_kin-like_C"/>
</dbReference>
<keyword evidence="7" id="KW-0547">Nucleotide-binding</keyword>
<dbReference type="InterPro" id="IPR036641">
    <property type="entry name" value="HPT_dom_sf"/>
</dbReference>
<dbReference type="AlphaFoldDB" id="A0A2S9VFQ3"/>
<dbReference type="Pfam" id="PF01584">
    <property type="entry name" value="CheW"/>
    <property type="match status" value="1"/>
</dbReference>
<dbReference type="CDD" id="cd00088">
    <property type="entry name" value="HPT"/>
    <property type="match status" value="1"/>
</dbReference>
<dbReference type="SUPFAM" id="SSF47226">
    <property type="entry name" value="Histidine-containing phosphotransfer domain, HPT domain"/>
    <property type="match status" value="1"/>
</dbReference>
<evidence type="ECO:0000256" key="8">
    <source>
        <dbReference type="ARBA" id="ARBA00022777"/>
    </source>
</evidence>
<dbReference type="PROSITE" id="PS50851">
    <property type="entry name" value="CHEW"/>
    <property type="match status" value="1"/>
</dbReference>
<evidence type="ECO:0000256" key="10">
    <source>
        <dbReference type="ARBA" id="ARBA00023012"/>
    </source>
</evidence>
<evidence type="ECO:0000259" key="15">
    <source>
        <dbReference type="PROSITE" id="PS50851"/>
    </source>
</evidence>
<keyword evidence="4" id="KW-0145">Chemotaxis</keyword>
<evidence type="ECO:0000256" key="11">
    <source>
        <dbReference type="ARBA" id="ARBA00035100"/>
    </source>
</evidence>
<dbReference type="RefSeq" id="WP_105933104.1">
    <property type="nucleotide sequence ID" value="NZ_PVNP01000013.1"/>
</dbReference>
<dbReference type="PANTHER" id="PTHR43395">
    <property type="entry name" value="SENSOR HISTIDINE KINASE CHEA"/>
    <property type="match status" value="1"/>
</dbReference>
<evidence type="ECO:0000256" key="3">
    <source>
        <dbReference type="ARBA" id="ARBA00021495"/>
    </source>
</evidence>
<dbReference type="InterPro" id="IPR005467">
    <property type="entry name" value="His_kinase_dom"/>
</dbReference>
<dbReference type="SMART" id="SM00073">
    <property type="entry name" value="HPT"/>
    <property type="match status" value="1"/>
</dbReference>
<feature type="compositionally biased region" description="Low complexity" evidence="13">
    <location>
        <begin position="251"/>
        <end position="277"/>
    </location>
</feature>
<gene>
    <name evidence="17" type="ORF">C6Y40_02070</name>
</gene>
<proteinExistence type="predicted"/>
<dbReference type="InterPro" id="IPR051315">
    <property type="entry name" value="Bact_Chemotaxis_CheA"/>
</dbReference>
<dbReference type="InterPro" id="IPR037006">
    <property type="entry name" value="CheA-like_homodim_sf"/>
</dbReference>
<dbReference type="FunFam" id="2.30.30.40:FF:000048">
    <property type="entry name" value="Chemotaxis protein CheA, putative"/>
    <property type="match status" value="1"/>
</dbReference>
<dbReference type="Proteomes" id="UP000238949">
    <property type="component" value="Unassembled WGS sequence"/>
</dbReference>
<organism evidence="17 18">
    <name type="scientific">Alteromonas alba</name>
    <dbReference type="NCBI Taxonomy" id="2079529"/>
    <lineage>
        <taxon>Bacteria</taxon>
        <taxon>Pseudomonadati</taxon>
        <taxon>Pseudomonadota</taxon>
        <taxon>Gammaproteobacteria</taxon>
        <taxon>Alteromonadales</taxon>
        <taxon>Alteromonadaceae</taxon>
        <taxon>Alteromonas/Salinimonas group</taxon>
        <taxon>Alteromonas</taxon>
    </lineage>
</organism>
<keyword evidence="8" id="KW-0418">Kinase</keyword>
<evidence type="ECO:0000259" key="14">
    <source>
        <dbReference type="PROSITE" id="PS50109"/>
    </source>
</evidence>
<feature type="modified residue" description="Phosphohistidine" evidence="12">
    <location>
        <position position="48"/>
    </location>
</feature>
<dbReference type="SUPFAM" id="SSF47384">
    <property type="entry name" value="Homodimeric domain of signal transducing histidine kinase"/>
    <property type="match status" value="1"/>
</dbReference>
<feature type="domain" description="HPt" evidence="16">
    <location>
        <begin position="1"/>
        <end position="105"/>
    </location>
</feature>
<dbReference type="OrthoDB" id="9803176at2"/>
<sequence length="670" mass="72750">MSVDMNQFHTVFFEESQEHLQTMEELLLNISTDDPDAEELNSIFRAAHSIKGGSGIFGFDALTGLTHVMETILDKARNHELDLTTDIVDVLLATTDTLGDILQAYQDESEINWQQIEEGKAALESVLSAEGDESTNAELPPAADTTEDDDSFGFFDDAPGQPEAEMAEEDDDGFGFFDDAPGQPQQATDSDEEDDGFGFFDDAPGQPEAEAAAAETGHDDNDGSFGFFTEPKPAQPIKDEDAYGFFEQEKSSATPAAKAPAKAAKSPAKPPAKAATKNDAGSIRVETTKIDTVVNLVGEMVITQSILSMIGEDVEGNTGEKLNGAIGELSRNIREIQEAVMSMRMIPVSFVFNRFPRLVRDLAKTLDKKIDLIIEGGETEVDKSMIEKLADPLTHLVRNSLDHGIEPLEKRLAAGKPETGTVVLKAEQRGGNILISIQDDGGGLNRDKILEKALSNGLDVDPKMPDEEVWQLIFAPGFSTADAVTDVSGRGVGMDVVRKNIEAIQGGIDIVSVAGQGSTFTIKLPLTLAIIDGMCVSVGSETYIIPLLNIIESLQPKPEQIKTLANDTMLWSRDQYWPLISLREQMQIDEPGKPIENSIIVLVEIGKKRYGIIVDQLLGKQQVVIKSLERHYKKVEGISGATIMGDGKVAMIIDVDNLMKNEQINQVGLA</sequence>
<dbReference type="Gene3D" id="1.20.120.160">
    <property type="entry name" value="HPT domain"/>
    <property type="match status" value="1"/>
</dbReference>
<dbReference type="InterPro" id="IPR036890">
    <property type="entry name" value="HATPase_C_sf"/>
</dbReference>
<evidence type="ECO:0000256" key="4">
    <source>
        <dbReference type="ARBA" id="ARBA00022500"/>
    </source>
</evidence>
<dbReference type="CDD" id="cd16916">
    <property type="entry name" value="HATPase_CheA-like"/>
    <property type="match status" value="1"/>
</dbReference>
<dbReference type="GO" id="GO:0005737">
    <property type="term" value="C:cytoplasm"/>
    <property type="evidence" value="ECO:0007669"/>
    <property type="project" value="InterPro"/>
</dbReference>
<feature type="domain" description="CheW-like" evidence="15">
    <location>
        <begin position="530"/>
        <end position="664"/>
    </location>
</feature>
<feature type="region of interest" description="Disordered" evidence="13">
    <location>
        <begin position="126"/>
        <end position="234"/>
    </location>
</feature>
<comment type="function">
    <text evidence="11">Involved in the transmission of sensory signals from the chemoreceptors to the flagellar motors. CheA is autophosphorylated; it can transfer its phosphate group to either CheB or CheY.</text>
</comment>
<evidence type="ECO:0000256" key="2">
    <source>
        <dbReference type="ARBA" id="ARBA00012438"/>
    </source>
</evidence>
<dbReference type="SUPFAM" id="SSF50341">
    <property type="entry name" value="CheW-like"/>
    <property type="match status" value="1"/>
</dbReference>
<dbReference type="InterPro" id="IPR002545">
    <property type="entry name" value="CheW-lke_dom"/>
</dbReference>
<evidence type="ECO:0000256" key="5">
    <source>
        <dbReference type="ARBA" id="ARBA00022553"/>
    </source>
</evidence>
<evidence type="ECO:0000256" key="9">
    <source>
        <dbReference type="ARBA" id="ARBA00022840"/>
    </source>
</evidence>
<dbReference type="PANTHER" id="PTHR43395:SF10">
    <property type="entry name" value="CHEMOTAXIS PROTEIN CHEA"/>
    <property type="match status" value="1"/>
</dbReference>
<reference evidence="18" key="1">
    <citation type="journal article" date="2020" name="Int. J. Syst. Evol. Microbiol.">
        <title>Alteromonas alba sp. nov., a marine bacterium isolated from the seawater of the West Pacific Ocean.</title>
        <authorList>
            <person name="Sun C."/>
            <person name="Wu Y.-H."/>
            <person name="Xamxidin M."/>
            <person name="Cheng H."/>
            <person name="Xu X.-W."/>
        </authorList>
    </citation>
    <scope>NUCLEOTIDE SEQUENCE [LARGE SCALE GENOMIC DNA]</scope>
    <source>
        <strain evidence="18">190</strain>
    </source>
</reference>
<evidence type="ECO:0000259" key="16">
    <source>
        <dbReference type="PROSITE" id="PS50894"/>
    </source>
</evidence>
<evidence type="ECO:0000256" key="13">
    <source>
        <dbReference type="SAM" id="MobiDB-lite"/>
    </source>
</evidence>
<dbReference type="SMART" id="SM01231">
    <property type="entry name" value="H-kinase_dim"/>
    <property type="match status" value="1"/>
</dbReference>
<feature type="compositionally biased region" description="Low complexity" evidence="13">
    <location>
        <begin position="174"/>
        <end position="184"/>
    </location>
</feature>
<dbReference type="Pfam" id="PF01627">
    <property type="entry name" value="Hpt"/>
    <property type="match status" value="1"/>
</dbReference>
<comment type="caution">
    <text evidence="17">The sequence shown here is derived from an EMBL/GenBank/DDBJ whole genome shotgun (WGS) entry which is preliminary data.</text>
</comment>
<evidence type="ECO:0000313" key="18">
    <source>
        <dbReference type="Proteomes" id="UP000238949"/>
    </source>
</evidence>
<dbReference type="Pfam" id="PF02895">
    <property type="entry name" value="H-kinase_dim"/>
    <property type="match status" value="1"/>
</dbReference>
<keyword evidence="10" id="KW-0902">Two-component regulatory system</keyword>
<dbReference type="Gene3D" id="2.30.30.40">
    <property type="entry name" value="SH3 Domains"/>
    <property type="match status" value="1"/>
</dbReference>
<keyword evidence="6" id="KW-0808">Transferase</keyword>
<dbReference type="GO" id="GO:0000155">
    <property type="term" value="F:phosphorelay sensor kinase activity"/>
    <property type="evidence" value="ECO:0007669"/>
    <property type="project" value="InterPro"/>
</dbReference>
<dbReference type="CDD" id="cd00731">
    <property type="entry name" value="CheA_reg"/>
    <property type="match status" value="1"/>
</dbReference>
<feature type="region of interest" description="Disordered" evidence="13">
    <location>
        <begin position="249"/>
        <end position="280"/>
    </location>
</feature>
<dbReference type="Gene3D" id="1.10.287.560">
    <property type="entry name" value="Histidine kinase CheA-like, homodimeric domain"/>
    <property type="match status" value="1"/>
</dbReference>
<comment type="catalytic activity">
    <reaction evidence="1">
        <text>ATP + protein L-histidine = ADP + protein N-phospho-L-histidine.</text>
        <dbReference type="EC" id="2.7.13.3"/>
    </reaction>
</comment>
<dbReference type="GO" id="GO:0005524">
    <property type="term" value="F:ATP binding"/>
    <property type="evidence" value="ECO:0007669"/>
    <property type="project" value="UniProtKB-KW"/>
</dbReference>
<dbReference type="GO" id="GO:0006935">
    <property type="term" value="P:chemotaxis"/>
    <property type="evidence" value="ECO:0007669"/>
    <property type="project" value="UniProtKB-KW"/>
</dbReference>
<dbReference type="SMART" id="SM00260">
    <property type="entry name" value="CheW"/>
    <property type="match status" value="1"/>
</dbReference>
<keyword evidence="18" id="KW-1185">Reference proteome</keyword>
<dbReference type="Gene3D" id="3.30.565.10">
    <property type="entry name" value="Histidine kinase-like ATPase, C-terminal domain"/>
    <property type="match status" value="1"/>
</dbReference>
<protein>
    <recommendedName>
        <fullName evidence="3">Chemotaxis protein CheA</fullName>
        <ecNumber evidence="2">2.7.13.3</ecNumber>
    </recommendedName>
</protein>
<dbReference type="PROSITE" id="PS50109">
    <property type="entry name" value="HIS_KIN"/>
    <property type="match status" value="1"/>
</dbReference>
<dbReference type="FunFam" id="3.30.565.10:FF:000016">
    <property type="entry name" value="Chemotaxis protein CheA, putative"/>
    <property type="match status" value="1"/>
</dbReference>
<dbReference type="EC" id="2.7.13.3" evidence="2"/>
<dbReference type="InterPro" id="IPR036061">
    <property type="entry name" value="CheW-like_dom_sf"/>
</dbReference>
<evidence type="ECO:0000256" key="1">
    <source>
        <dbReference type="ARBA" id="ARBA00000085"/>
    </source>
</evidence>
<feature type="domain" description="Histidine kinase" evidence="14">
    <location>
        <begin position="278"/>
        <end position="528"/>
    </location>
</feature>
<dbReference type="EMBL" id="PVNP01000013">
    <property type="protein sequence ID" value="PRO75298.1"/>
    <property type="molecule type" value="Genomic_DNA"/>
</dbReference>
<evidence type="ECO:0000256" key="6">
    <source>
        <dbReference type="ARBA" id="ARBA00022679"/>
    </source>
</evidence>
<dbReference type="Pfam" id="PF02518">
    <property type="entry name" value="HATPase_c"/>
    <property type="match status" value="1"/>
</dbReference>
<dbReference type="InterPro" id="IPR036097">
    <property type="entry name" value="HisK_dim/P_sf"/>
</dbReference>
<keyword evidence="5 12" id="KW-0597">Phosphoprotein</keyword>
<dbReference type="InterPro" id="IPR008207">
    <property type="entry name" value="Sig_transdc_His_kin_Hpt_dom"/>
</dbReference>
<evidence type="ECO:0000313" key="17">
    <source>
        <dbReference type="EMBL" id="PRO75298.1"/>
    </source>
</evidence>
<keyword evidence="9" id="KW-0067">ATP-binding</keyword>
<accession>A0A2S9VFQ3</accession>
<dbReference type="PRINTS" id="PR00344">
    <property type="entry name" value="BCTRLSENSOR"/>
</dbReference>
<name>A0A2S9VFQ3_9ALTE</name>
<feature type="compositionally biased region" description="Low complexity" evidence="13">
    <location>
        <begin position="197"/>
        <end position="215"/>
    </location>
</feature>
<dbReference type="InterPro" id="IPR004105">
    <property type="entry name" value="CheA-like_dim"/>
</dbReference>
<evidence type="ECO:0000256" key="12">
    <source>
        <dbReference type="PROSITE-ProRule" id="PRU00110"/>
    </source>
</evidence>
<dbReference type="SMART" id="SM00387">
    <property type="entry name" value="HATPase_c"/>
    <property type="match status" value="1"/>
</dbReference>
<evidence type="ECO:0000256" key="7">
    <source>
        <dbReference type="ARBA" id="ARBA00022741"/>
    </source>
</evidence>
<dbReference type="PROSITE" id="PS50894">
    <property type="entry name" value="HPT"/>
    <property type="match status" value="1"/>
</dbReference>